<dbReference type="InterPro" id="IPR000330">
    <property type="entry name" value="SNF2_N"/>
</dbReference>
<reference evidence="15 16" key="1">
    <citation type="journal article" date="2018" name="MBio">
        <title>Comparative Genomics Reveals the Core Gene Toolbox for the Fungus-Insect Symbiosis.</title>
        <authorList>
            <person name="Wang Y."/>
            <person name="Stata M."/>
            <person name="Wang W."/>
            <person name="Stajich J.E."/>
            <person name="White M.M."/>
            <person name="Moncalvo J.M."/>
        </authorList>
    </citation>
    <scope>NUCLEOTIDE SEQUENCE [LARGE SCALE GENOMIC DNA]</scope>
    <source>
        <strain evidence="15 16">AUS-126-30</strain>
    </source>
</reference>
<dbReference type="GO" id="GO:0003677">
    <property type="term" value="F:DNA binding"/>
    <property type="evidence" value="ECO:0007669"/>
    <property type="project" value="UniProtKB-KW"/>
</dbReference>
<dbReference type="PANTHER" id="PTHR45685">
    <property type="entry name" value="HELICASE SRCAP-RELATED"/>
    <property type="match status" value="1"/>
</dbReference>
<sequence length="1659" mass="190509">MIKINGSKFNQKRKEGGDLSGPSPKRLQRTSKTFVEIEKVDIPKDSYSGSNIFKRSDWKSLRNNLLDRNLKAHLKEKYTISKFKTNEVEKEDHEGNVHISKVQFDNYVLLEAGIQHDCLRKLERMGLPPSKLSDPRKSINFLENRRIQQKKLDSEKLVIPDPINSRIGVSEIQKTSWDIVLESVTGRYKDISNKKKDKINSFKKIRKKIESRNTDIEYLSSRSKIRKVNKDEQRKLAKKLGKMVMKKWEYIRTILQAQEDIKKEQIKAEEGEKKLVKILEKTAQVLTRNNKNDEDSEYSSGEGSDTQESEMYAHNRFYKKGDLPEYLAQESDADESSPESTSVNEKIEQSDVSSEKGSNLDIIENDPSLLKLETENYKTNTKNESTSNVRLLRNTLRSYQQEGLEWLISQHNEGRNSILADEMGLGKTIQTIALFEHLAVNYGNWGPHLVVVPTSVLFNWEQEFKKWLPGFKVLVLYGSAKQRKQKRMGWSRKNAFHVCITSYQLVIQDNSVFRRRWWSYLVLDEAHNIKNFQSKRWQTLMQLQSEHRLLLTGTPLQNNLNELWSLVYFLLPKLDDTDEDLSAFTNLEEFQSWFAKPLNSLLDSHSNLEINASGKIILPGMRNGIEAKNSSDPASQATRAVMQLHSVLRPYILRRLKSTVEAQMPKKTEHIVYCKLSTRQRYLYDDFISRSKTRETLSSNRYLDVMSCLMQLRKVCNHPDLFEPREIVSPWAMPNVAFESEKQLGAYNAVVKLLNSTRANMNSYNSDRKSKVLILNESNASNIMGNFFPEINTSDTSFSLFAARSTSKLDSSVIMLDNILSSREYLLANNCNNSISRENAFTDTDIVQNIESQFAKDNLKNVIKHITNSEINHLRCTSFVSDLCSVELRGCVRVVPKNVYNNVNYIIEKEPRRYWDSTWNSLSKLVTNLETKVENNHNLISNFVFLVPKIITLDRDMYVQQALDFPEKKFFENSLQPIQNRLQISFPNKMLLQFDCGKLQALYELLHELIIVNGDRVLIFTQMSKMLNILEQFLALHNFRYLRLDGSTKVEHRLALTEQFNNNTKYHCFLSSTRAGGLGINLTGANCVIFYDNDWNPSMDAQCQDRCHRIGQLRNVKIYRMITLKTIEENIWQKALQKRVLDQVVIQEGKFDASGRSKSNIGFNWEEIAENILEKDVKHKDIKNLMEPEPALIKETPIASIAPTKSEKVNQIDEDELEDEKALKLALSELVNTDLLDFDEEIPTISRENSEDVQGNGDFSENKNDADKLPESASALGTNSNIHETHVDSSDVGKQVTNPDKVGKDVVSGSASDYQNEIGHIDDYIALVDYDLLKCSECGELVHYTTAGKALKPLLGDCYYIFVCNKCSGTGDYKYERMKISWIQAIYLVIYHLMVSRPEQKFFRWKEHICTMFDEYWDDLMPGKQRTATWHNTIAGSISTHSYMFKSGFNETGQPGNWTLPAPIEPSMMVINKPAHSGPKTKVSKSKKVKKPNNDRVKETPPKKSSSSGNEYDTESEASSSEEFYSQKTPNKNEGLKSGETTAEKLKVFINQKETRIGHYYPSVERIKDIFANNADISDKLDRIGDDENNGMFLDNKGNSFGNSSDEENELTDLESPNPKKVKIVRLSGLQKTFLLHELPKIESGIDYGLEIDRVKNML</sequence>
<dbReference type="FunFam" id="3.40.50.10810:FF:000005">
    <property type="entry name" value="Photoperiod-independent early flowering 1"/>
    <property type="match status" value="1"/>
</dbReference>
<dbReference type="Pfam" id="PF00176">
    <property type="entry name" value="SNF2-rel_dom"/>
    <property type="match status" value="1"/>
</dbReference>
<dbReference type="Proteomes" id="UP000245591">
    <property type="component" value="Unassembled WGS sequence"/>
</dbReference>
<dbReference type="InterPro" id="IPR050520">
    <property type="entry name" value="INO80/SWR1_helicase"/>
</dbReference>
<feature type="region of interest" description="Disordered" evidence="12">
    <location>
        <begin position="328"/>
        <end position="360"/>
    </location>
</feature>
<feature type="compositionally biased region" description="Basic residues" evidence="12">
    <location>
        <begin position="1482"/>
        <end position="1491"/>
    </location>
</feature>
<dbReference type="GO" id="GO:0000812">
    <property type="term" value="C:Swr1 complex"/>
    <property type="evidence" value="ECO:0007669"/>
    <property type="project" value="TreeGrafter"/>
</dbReference>
<dbReference type="Gene3D" id="1.20.120.850">
    <property type="entry name" value="SWI2/SNF2 ATPases, N-terminal domain"/>
    <property type="match status" value="1"/>
</dbReference>
<evidence type="ECO:0000256" key="6">
    <source>
        <dbReference type="ARBA" id="ARBA00022840"/>
    </source>
</evidence>
<dbReference type="PROSITE" id="PS51194">
    <property type="entry name" value="HELICASE_CTER"/>
    <property type="match status" value="1"/>
</dbReference>
<protein>
    <submittedName>
        <fullName evidence="15">Uncharacterized protein</fullName>
    </submittedName>
</protein>
<evidence type="ECO:0000256" key="1">
    <source>
        <dbReference type="ARBA" id="ARBA00004123"/>
    </source>
</evidence>
<dbReference type="GO" id="GO:0042393">
    <property type="term" value="F:histone binding"/>
    <property type="evidence" value="ECO:0007669"/>
    <property type="project" value="TreeGrafter"/>
</dbReference>
<feature type="domain" description="Helicase C-terminal" evidence="14">
    <location>
        <begin position="1004"/>
        <end position="1152"/>
    </location>
</feature>
<keyword evidence="4" id="KW-0378">Hydrolase</keyword>
<dbReference type="InterPro" id="IPR001650">
    <property type="entry name" value="Helicase_C-like"/>
</dbReference>
<feature type="compositionally biased region" description="Polar residues" evidence="12">
    <location>
        <begin position="338"/>
        <end position="357"/>
    </location>
</feature>
<dbReference type="SMART" id="SM00487">
    <property type="entry name" value="DEXDc"/>
    <property type="match status" value="1"/>
</dbReference>
<evidence type="ECO:0000313" key="15">
    <source>
        <dbReference type="EMBL" id="PVZ98465.1"/>
    </source>
</evidence>
<keyword evidence="9" id="KW-0010">Activator</keyword>
<comment type="caution">
    <text evidence="15">The sequence shown here is derived from an EMBL/GenBank/DDBJ whole genome shotgun (WGS) entry which is preliminary data.</text>
</comment>
<evidence type="ECO:0000259" key="14">
    <source>
        <dbReference type="PROSITE" id="PS51194"/>
    </source>
</evidence>
<feature type="region of interest" description="Disordered" evidence="12">
    <location>
        <begin position="287"/>
        <end position="310"/>
    </location>
</feature>
<dbReference type="GO" id="GO:0005524">
    <property type="term" value="F:ATP binding"/>
    <property type="evidence" value="ECO:0007669"/>
    <property type="project" value="UniProtKB-KW"/>
</dbReference>
<feature type="compositionally biased region" description="Basic and acidic residues" evidence="12">
    <location>
        <begin position="1260"/>
        <end position="1270"/>
    </location>
</feature>
<keyword evidence="6" id="KW-0067">ATP-binding</keyword>
<dbReference type="InterPro" id="IPR049730">
    <property type="entry name" value="SNF2/RAD54-like_C"/>
</dbReference>
<evidence type="ECO:0000256" key="10">
    <source>
        <dbReference type="ARBA" id="ARBA00023242"/>
    </source>
</evidence>
<keyword evidence="10" id="KW-0539">Nucleus</keyword>
<feature type="region of interest" description="Disordered" evidence="12">
    <location>
        <begin position="1242"/>
        <end position="1276"/>
    </location>
</feature>
<comment type="similarity">
    <text evidence="2">Belongs to the SNF2/RAD54 helicase family. SWR1 subfamily.</text>
</comment>
<keyword evidence="5" id="KW-0347">Helicase</keyword>
<dbReference type="Gene3D" id="3.90.980.20">
    <property type="match status" value="1"/>
</dbReference>
<accession>A0A2U1J077</accession>
<dbReference type="InterPro" id="IPR014001">
    <property type="entry name" value="Helicase_ATP-bd"/>
</dbReference>
<evidence type="ECO:0000259" key="13">
    <source>
        <dbReference type="PROSITE" id="PS51192"/>
    </source>
</evidence>
<dbReference type="Pfam" id="PF00271">
    <property type="entry name" value="Helicase_C"/>
    <property type="match status" value="1"/>
</dbReference>
<evidence type="ECO:0000256" key="8">
    <source>
        <dbReference type="ARBA" id="ARBA00023125"/>
    </source>
</evidence>
<dbReference type="SUPFAM" id="SSF52540">
    <property type="entry name" value="P-loop containing nucleoside triphosphate hydrolases"/>
    <property type="match status" value="2"/>
</dbReference>
<evidence type="ECO:0000256" key="5">
    <source>
        <dbReference type="ARBA" id="ARBA00022806"/>
    </source>
</evidence>
<dbReference type="EMBL" id="MBFU01000547">
    <property type="protein sequence ID" value="PVZ98465.1"/>
    <property type="molecule type" value="Genomic_DNA"/>
</dbReference>
<dbReference type="GO" id="GO:0004386">
    <property type="term" value="F:helicase activity"/>
    <property type="evidence" value="ECO:0007669"/>
    <property type="project" value="UniProtKB-KW"/>
</dbReference>
<keyword evidence="16" id="KW-1185">Reference proteome</keyword>
<dbReference type="GO" id="GO:0016887">
    <property type="term" value="F:ATP hydrolysis activity"/>
    <property type="evidence" value="ECO:0007669"/>
    <property type="project" value="TreeGrafter"/>
</dbReference>
<evidence type="ECO:0000256" key="3">
    <source>
        <dbReference type="ARBA" id="ARBA00022741"/>
    </source>
</evidence>
<dbReference type="Gene3D" id="3.40.50.10810">
    <property type="entry name" value="Tandem AAA-ATPase domain"/>
    <property type="match status" value="1"/>
</dbReference>
<feature type="region of interest" description="Disordered" evidence="12">
    <location>
        <begin position="1470"/>
        <end position="1539"/>
    </location>
</feature>
<name>A0A2U1J077_SMIAN</name>
<evidence type="ECO:0000256" key="11">
    <source>
        <dbReference type="SAM" id="Coils"/>
    </source>
</evidence>
<evidence type="ECO:0000256" key="2">
    <source>
        <dbReference type="ARBA" id="ARBA00009220"/>
    </source>
</evidence>
<feature type="compositionally biased region" description="Basic and acidic residues" evidence="12">
    <location>
        <begin position="1492"/>
        <end position="1502"/>
    </location>
</feature>
<evidence type="ECO:0000256" key="9">
    <source>
        <dbReference type="ARBA" id="ARBA00023159"/>
    </source>
</evidence>
<dbReference type="SMART" id="SM00490">
    <property type="entry name" value="HELICc"/>
    <property type="match status" value="1"/>
</dbReference>
<proteinExistence type="inferred from homology"/>
<evidence type="ECO:0000256" key="12">
    <source>
        <dbReference type="SAM" id="MobiDB-lite"/>
    </source>
</evidence>
<dbReference type="Gene3D" id="3.40.50.300">
    <property type="entry name" value="P-loop containing nucleotide triphosphate hydrolases"/>
    <property type="match status" value="1"/>
</dbReference>
<dbReference type="CDD" id="cd18793">
    <property type="entry name" value="SF2_C_SNF"/>
    <property type="match status" value="1"/>
</dbReference>
<dbReference type="PROSITE" id="PS00690">
    <property type="entry name" value="DEAH_ATP_HELICASE"/>
    <property type="match status" value="1"/>
</dbReference>
<evidence type="ECO:0000313" key="16">
    <source>
        <dbReference type="Proteomes" id="UP000245591"/>
    </source>
</evidence>
<keyword evidence="7" id="KW-0156">Chromatin regulator</keyword>
<keyword evidence="8" id="KW-0238">DNA-binding</keyword>
<feature type="region of interest" description="Disordered" evidence="12">
    <location>
        <begin position="1"/>
        <end position="31"/>
    </location>
</feature>
<evidence type="ECO:0000256" key="4">
    <source>
        <dbReference type="ARBA" id="ARBA00022801"/>
    </source>
</evidence>
<keyword evidence="11" id="KW-0175">Coiled coil</keyword>
<dbReference type="InterPro" id="IPR038718">
    <property type="entry name" value="SNF2-like_sf"/>
</dbReference>
<gene>
    <name evidence="15" type="ORF">BB558_005539</name>
</gene>
<keyword evidence="3" id="KW-0547">Nucleotide-binding</keyword>
<feature type="domain" description="Helicase ATP-binding" evidence="13">
    <location>
        <begin position="408"/>
        <end position="573"/>
    </location>
</feature>
<organism evidence="15 16">
    <name type="scientific">Smittium angustum</name>
    <dbReference type="NCBI Taxonomy" id="133377"/>
    <lineage>
        <taxon>Eukaryota</taxon>
        <taxon>Fungi</taxon>
        <taxon>Fungi incertae sedis</taxon>
        <taxon>Zoopagomycota</taxon>
        <taxon>Kickxellomycotina</taxon>
        <taxon>Harpellomycetes</taxon>
        <taxon>Harpellales</taxon>
        <taxon>Legeriomycetaceae</taxon>
        <taxon>Smittium</taxon>
    </lineage>
</organism>
<evidence type="ECO:0000256" key="7">
    <source>
        <dbReference type="ARBA" id="ARBA00022853"/>
    </source>
</evidence>
<dbReference type="InterPro" id="IPR002464">
    <property type="entry name" value="DNA/RNA_helicase_DEAH_CS"/>
</dbReference>
<dbReference type="GO" id="GO:0006338">
    <property type="term" value="P:chromatin remodeling"/>
    <property type="evidence" value="ECO:0007669"/>
    <property type="project" value="TreeGrafter"/>
</dbReference>
<feature type="coiled-coil region" evidence="11">
    <location>
        <begin position="254"/>
        <end position="281"/>
    </location>
</feature>
<comment type="subcellular location">
    <subcellularLocation>
        <location evidence="1">Nucleus</location>
    </subcellularLocation>
</comment>
<dbReference type="PANTHER" id="PTHR45685:SF1">
    <property type="entry name" value="HELICASE SRCAP"/>
    <property type="match status" value="1"/>
</dbReference>
<dbReference type="InterPro" id="IPR027417">
    <property type="entry name" value="P-loop_NTPase"/>
</dbReference>
<dbReference type="PROSITE" id="PS51192">
    <property type="entry name" value="HELICASE_ATP_BIND_1"/>
    <property type="match status" value="1"/>
</dbReference>